<protein>
    <submittedName>
        <fullName evidence="2">Uncharacterized protein</fullName>
    </submittedName>
</protein>
<evidence type="ECO:0000256" key="1">
    <source>
        <dbReference type="SAM" id="MobiDB-lite"/>
    </source>
</evidence>
<sequence length="47" mass="4957">MTERGMVALATGGGVLTQWTTSPACTERQRRAADQVHESAAVADPVE</sequence>
<evidence type="ECO:0000313" key="2">
    <source>
        <dbReference type="EMBL" id="NEW72902.1"/>
    </source>
</evidence>
<dbReference type="RefSeq" id="WP_164429624.1">
    <property type="nucleotide sequence ID" value="NZ_JAAIKT010000026.1"/>
</dbReference>
<proteinExistence type="predicted"/>
<dbReference type="AlphaFoldDB" id="A0A6G4AI28"/>
<gene>
    <name evidence="2" type="ORF">G4H13_21600</name>
</gene>
<feature type="compositionally biased region" description="Basic and acidic residues" evidence="1">
    <location>
        <begin position="27"/>
        <end position="37"/>
    </location>
</feature>
<reference evidence="2" key="1">
    <citation type="submission" date="2020-02" db="EMBL/GenBank/DDBJ databases">
        <title>A new Streptomyces sp. for controlling soil-borne diseases.</title>
        <authorList>
            <person name="Li X."/>
            <person name="Tian Y."/>
            <person name="Gao K."/>
        </authorList>
    </citation>
    <scope>NUCLEOTIDE SEQUENCE [LARGE SCALE GENOMIC DNA]</scope>
    <source>
        <strain evidence="2">0250</strain>
    </source>
</reference>
<keyword evidence="3" id="KW-1185">Reference proteome</keyword>
<organism evidence="2 3">
    <name type="scientific">Streptomyces rhizosphaericus</name>
    <dbReference type="NCBI Taxonomy" id="114699"/>
    <lineage>
        <taxon>Bacteria</taxon>
        <taxon>Bacillati</taxon>
        <taxon>Actinomycetota</taxon>
        <taxon>Actinomycetes</taxon>
        <taxon>Kitasatosporales</taxon>
        <taxon>Streptomycetaceae</taxon>
        <taxon>Streptomyces</taxon>
        <taxon>Streptomyces violaceusniger group</taxon>
    </lineage>
</organism>
<evidence type="ECO:0000313" key="3">
    <source>
        <dbReference type="Proteomes" id="UP000476310"/>
    </source>
</evidence>
<comment type="caution">
    <text evidence="2">The sequence shown here is derived from an EMBL/GenBank/DDBJ whole genome shotgun (WGS) entry which is preliminary data.</text>
</comment>
<dbReference type="Proteomes" id="UP000476310">
    <property type="component" value="Unassembled WGS sequence"/>
</dbReference>
<dbReference type="EMBL" id="JAAIKT010000026">
    <property type="protein sequence ID" value="NEW72902.1"/>
    <property type="molecule type" value="Genomic_DNA"/>
</dbReference>
<feature type="region of interest" description="Disordered" evidence="1">
    <location>
        <begin position="26"/>
        <end position="47"/>
    </location>
</feature>
<accession>A0A6G4AI28</accession>
<name>A0A6G4AI28_9ACTN</name>